<feature type="active site" description="Proton acceptor" evidence="10">
    <location>
        <position position="262"/>
    </location>
</feature>
<evidence type="ECO:0000313" key="16">
    <source>
        <dbReference type="EMBL" id="GFZ11767.1"/>
    </source>
</evidence>
<evidence type="ECO:0000256" key="6">
    <source>
        <dbReference type="ARBA" id="ARBA00023027"/>
    </source>
</evidence>
<protein>
    <recommendedName>
        <fullName evidence="13">Malic enzyme</fullName>
    </recommendedName>
</protein>
<dbReference type="AlphaFoldDB" id="A0A7J0GLR3"/>
<dbReference type="SMART" id="SM01274">
    <property type="entry name" value="malic"/>
    <property type="match status" value="1"/>
</dbReference>
<comment type="function">
    <text evidence="9">The chloroplastic ME isoform decarboxylates malate shuttled from neighboring mesophyll cells. The CO(2) released is then refixed by ribulose-bisphosphate carboxylase. This pathway eliminates the photorespiratory loss of CO(2) that occurs in most plants.</text>
</comment>
<keyword evidence="5 13" id="KW-0560">Oxidoreductase</keyword>
<dbReference type="PRINTS" id="PR00072">
    <property type="entry name" value="MALOXRDTASE"/>
</dbReference>
<feature type="binding site" evidence="11">
    <location>
        <position position="499"/>
    </location>
    <ligand>
        <name>(S)-malate</name>
        <dbReference type="ChEBI" id="CHEBI:15589"/>
    </ligand>
</feature>
<evidence type="ECO:0000256" key="11">
    <source>
        <dbReference type="PIRSR" id="PIRSR000106-2"/>
    </source>
</evidence>
<dbReference type="GO" id="GO:0009507">
    <property type="term" value="C:chloroplast"/>
    <property type="evidence" value="ECO:0007669"/>
    <property type="project" value="TreeGrafter"/>
</dbReference>
<dbReference type="PIRSF" id="PIRSF000106">
    <property type="entry name" value="ME"/>
    <property type="match status" value="1"/>
</dbReference>
<sequence>MISLNGSVFLNNSLTGASKSLSHSPQRRLQYPVLVAAVSSNGRSGERNVTLLMENTLKEMRDGSAAVEVEPKSTVGGGVEDVYGEDQATEGQPVTPWTVSVASGYSLLRDPHHNKGLAFSEKERDAHFLRGLLPPVVVSHNLQVKKMMHNLRQYQVPLQKYMAMMDLQEMNERLFYKLLIDNVEELLPVVYTPTVGEACQKYGSIFRRPQGLFISLKEKGRILEVLKNWPQRKIQVIVVTDGERILGLGDLGCQGMGIPVGKLSLYTALGGIRPSACLPITIDVGTNNENLLNDEFYIGLRQRRATGQEYAEFMQEFMTAVKQNYGEKVLIQFEDFANHNAFDLLSKYGTSHLVFNDDIQGTASVVLAGLISALNLVGGNLAEHTFLFLGAGEAGTGIAELIALEMSKQTGSPVEESRKKIWLVDSKGLIVSSRMESLQHFKKPWAHEHEPVKELVDTVKAIKPTVLIGSSGAGRTFTKEVIEAMTSFNEKPIVLALSNPTSQSECTAEEAYKWSQGRAIFASGSPFWPVEYNGKVYLSGQANNAYIFPGLGLGLIISGAIRVHDDMLLAASEALAAEVTQENLDKGLIYPPFSNIRKISAHIAAKVAAKAYELGLATRLPQPENLIAYAESCMYSPNYRSYR</sequence>
<comment type="catalytic activity">
    <reaction evidence="7">
        <text>(S)-malate + NADP(+) = pyruvate + CO2 + NADPH</text>
        <dbReference type="Rhea" id="RHEA:18253"/>
        <dbReference type="ChEBI" id="CHEBI:15361"/>
        <dbReference type="ChEBI" id="CHEBI:15589"/>
        <dbReference type="ChEBI" id="CHEBI:16526"/>
        <dbReference type="ChEBI" id="CHEBI:57783"/>
        <dbReference type="ChEBI" id="CHEBI:58349"/>
        <dbReference type="EC" id="1.1.1.40"/>
    </reaction>
</comment>
<dbReference type="NCBIfam" id="NF010052">
    <property type="entry name" value="PRK13529.1"/>
    <property type="match status" value="1"/>
</dbReference>
<evidence type="ECO:0000256" key="9">
    <source>
        <dbReference type="ARBA" id="ARBA00053970"/>
    </source>
</evidence>
<dbReference type="SMART" id="SM00919">
    <property type="entry name" value="Malic_M"/>
    <property type="match status" value="1"/>
</dbReference>
<comment type="similarity">
    <text evidence="2 13">Belongs to the malic enzymes family.</text>
</comment>
<evidence type="ECO:0000256" key="13">
    <source>
        <dbReference type="RuleBase" id="RU003426"/>
    </source>
</evidence>
<dbReference type="InterPro" id="IPR012302">
    <property type="entry name" value="Malic_NAD-bd"/>
</dbReference>
<dbReference type="SUPFAM" id="SSF51735">
    <property type="entry name" value="NAD(P)-binding Rossmann-fold domains"/>
    <property type="match status" value="1"/>
</dbReference>
<name>A0A7J0GLR3_9ERIC</name>
<evidence type="ECO:0000256" key="7">
    <source>
        <dbReference type="ARBA" id="ARBA00050924"/>
    </source>
</evidence>
<dbReference type="EMBL" id="BJWL01000023">
    <property type="protein sequence ID" value="GFZ11767.1"/>
    <property type="molecule type" value="Genomic_DNA"/>
</dbReference>
<dbReference type="PANTHER" id="PTHR23406:SF76">
    <property type="entry name" value="NADP-DEPENDENT MALIC ENZYME 4, CHLOROPLASTIC"/>
    <property type="match status" value="1"/>
</dbReference>
<comment type="catalytic activity">
    <reaction evidence="8">
        <text>oxaloacetate + H(+) = pyruvate + CO2</text>
        <dbReference type="Rhea" id="RHEA:15641"/>
        <dbReference type="ChEBI" id="CHEBI:15361"/>
        <dbReference type="ChEBI" id="CHEBI:15378"/>
        <dbReference type="ChEBI" id="CHEBI:16452"/>
        <dbReference type="ChEBI" id="CHEBI:16526"/>
        <dbReference type="EC" id="1.1.1.40"/>
    </reaction>
</comment>
<evidence type="ECO:0000256" key="4">
    <source>
        <dbReference type="ARBA" id="ARBA00022857"/>
    </source>
</evidence>
<proteinExistence type="inferred from homology"/>
<dbReference type="Gene3D" id="3.40.50.720">
    <property type="entry name" value="NAD(P)-binding Rossmann-like Domain"/>
    <property type="match status" value="1"/>
</dbReference>
<dbReference type="OrthoDB" id="5365701at2759"/>
<dbReference type="FunFam" id="3.40.50.720:FF:000067">
    <property type="entry name" value="Malic enzyme"/>
    <property type="match status" value="1"/>
</dbReference>
<dbReference type="Pfam" id="PF03949">
    <property type="entry name" value="Malic_M"/>
    <property type="match status" value="1"/>
</dbReference>
<feature type="binding site" evidence="11">
    <location>
        <position position="244"/>
    </location>
    <ligand>
        <name>(S)-malate</name>
        <dbReference type="ChEBI" id="CHEBI:15589"/>
    </ligand>
</feature>
<dbReference type="InterPro" id="IPR015884">
    <property type="entry name" value="Malic_enzyme_CS"/>
</dbReference>
<evidence type="ECO:0000256" key="8">
    <source>
        <dbReference type="ARBA" id="ARBA00051384"/>
    </source>
</evidence>
<evidence type="ECO:0000256" key="1">
    <source>
        <dbReference type="ARBA" id="ARBA00001936"/>
    </source>
</evidence>
<dbReference type="SUPFAM" id="SSF53223">
    <property type="entry name" value="Aminoacid dehydrogenase-like, N-terminal domain"/>
    <property type="match status" value="1"/>
</dbReference>
<accession>A0A7J0GLR3</accession>
<dbReference type="PANTHER" id="PTHR23406">
    <property type="entry name" value="MALIC ENZYME-RELATED"/>
    <property type="match status" value="1"/>
</dbReference>
<dbReference type="CDD" id="cd05312">
    <property type="entry name" value="NAD_bind_1_malic_enz"/>
    <property type="match status" value="1"/>
</dbReference>
<feature type="binding site" evidence="12">
    <location>
        <position position="358"/>
    </location>
    <ligand>
        <name>a divalent metal cation</name>
        <dbReference type="ChEBI" id="CHEBI:60240"/>
    </ligand>
</feature>
<dbReference type="Proteomes" id="UP000585474">
    <property type="component" value="Unassembled WGS sequence"/>
</dbReference>
<dbReference type="GO" id="GO:0046872">
    <property type="term" value="F:metal ion binding"/>
    <property type="evidence" value="ECO:0007669"/>
    <property type="project" value="UniProtKB-KW"/>
</dbReference>
<feature type="domain" description="Malic enzyme NAD-binding" evidence="14">
    <location>
        <begin position="359"/>
        <end position="612"/>
    </location>
</feature>
<dbReference type="Pfam" id="PF00390">
    <property type="entry name" value="malic"/>
    <property type="match status" value="1"/>
</dbReference>
<evidence type="ECO:0000256" key="3">
    <source>
        <dbReference type="ARBA" id="ARBA00022723"/>
    </source>
</evidence>
<dbReference type="GO" id="GO:0006108">
    <property type="term" value="P:malate metabolic process"/>
    <property type="evidence" value="ECO:0007669"/>
    <property type="project" value="UniProtKB-ARBA"/>
</dbReference>
<dbReference type="InterPro" id="IPR046346">
    <property type="entry name" value="Aminoacid_DH-like_N_sf"/>
</dbReference>
<dbReference type="PROSITE" id="PS00331">
    <property type="entry name" value="MALIC_ENZYMES"/>
    <property type="match status" value="1"/>
</dbReference>
<dbReference type="Gene3D" id="3.40.50.10380">
    <property type="entry name" value="Malic enzyme, N-terminal domain"/>
    <property type="match status" value="1"/>
</dbReference>
<feature type="binding site" evidence="12">
    <location>
        <position position="334"/>
    </location>
    <ligand>
        <name>a divalent metal cation</name>
        <dbReference type="ChEBI" id="CHEBI:60240"/>
    </ligand>
</feature>
<dbReference type="InterPro" id="IPR012301">
    <property type="entry name" value="Malic_N_dom"/>
</dbReference>
<reference evidence="16 17" key="1">
    <citation type="submission" date="2019-07" db="EMBL/GenBank/DDBJ databases">
        <title>De Novo Assembly of kiwifruit Actinidia rufa.</title>
        <authorList>
            <person name="Sugita-Konishi S."/>
            <person name="Sato K."/>
            <person name="Mori E."/>
            <person name="Abe Y."/>
            <person name="Kisaki G."/>
            <person name="Hamano K."/>
            <person name="Suezawa K."/>
            <person name="Otani M."/>
            <person name="Fukuda T."/>
            <person name="Manabe T."/>
            <person name="Gomi K."/>
            <person name="Tabuchi M."/>
            <person name="Akimitsu K."/>
            <person name="Kataoka I."/>
        </authorList>
    </citation>
    <scope>NUCLEOTIDE SEQUENCE [LARGE SCALE GENOMIC DNA]</scope>
    <source>
        <strain evidence="17">cv. Fuchu</strain>
    </source>
</reference>
<keyword evidence="3 12" id="KW-0479">Metal-binding</keyword>
<dbReference type="InterPro" id="IPR036291">
    <property type="entry name" value="NAD(P)-bd_dom_sf"/>
</dbReference>
<comment type="caution">
    <text evidence="16">The sequence shown here is derived from an EMBL/GenBank/DDBJ whole genome shotgun (WGS) entry which is preliminary data.</text>
</comment>
<dbReference type="GO" id="GO:0051287">
    <property type="term" value="F:NAD binding"/>
    <property type="evidence" value="ECO:0007669"/>
    <property type="project" value="InterPro"/>
</dbReference>
<gene>
    <name evidence="16" type="ORF">Acr_23g0001520</name>
</gene>
<comment type="cofactor">
    <cofactor evidence="12">
        <name>Mg(2+)</name>
        <dbReference type="ChEBI" id="CHEBI:18420"/>
    </cofactor>
    <cofactor evidence="12">
        <name>Mn(2+)</name>
        <dbReference type="ChEBI" id="CHEBI:29035"/>
    </cofactor>
    <text evidence="12">Divalent metal cations. Prefers magnesium or manganese.</text>
</comment>
<dbReference type="InterPro" id="IPR001891">
    <property type="entry name" value="Malic_OxRdtase"/>
</dbReference>
<dbReference type="InterPro" id="IPR037062">
    <property type="entry name" value="Malic_N_dom_sf"/>
</dbReference>
<keyword evidence="17" id="KW-1185">Reference proteome</keyword>
<keyword evidence="6" id="KW-0520">NAD</keyword>
<evidence type="ECO:0000259" key="15">
    <source>
        <dbReference type="SMART" id="SM01274"/>
    </source>
</evidence>
<dbReference type="FunFam" id="3.40.50.10380:FF:000002">
    <property type="entry name" value="Malic enzyme"/>
    <property type="match status" value="1"/>
</dbReference>
<feature type="binding site" evidence="12">
    <location>
        <position position="335"/>
    </location>
    <ligand>
        <name>a divalent metal cation</name>
        <dbReference type="ChEBI" id="CHEBI:60240"/>
    </ligand>
</feature>
<evidence type="ECO:0000256" key="10">
    <source>
        <dbReference type="PIRSR" id="PIRSR000106-1"/>
    </source>
</evidence>
<keyword evidence="4" id="KW-0521">NADP</keyword>
<feature type="binding site" evidence="11">
    <location>
        <position position="543"/>
    </location>
    <ligand>
        <name>(S)-malate</name>
        <dbReference type="ChEBI" id="CHEBI:15589"/>
    </ligand>
</feature>
<evidence type="ECO:0000256" key="12">
    <source>
        <dbReference type="PIRSR" id="PIRSR000106-3"/>
    </source>
</evidence>
<dbReference type="GO" id="GO:0004473">
    <property type="term" value="F:malate dehydrogenase (decarboxylating) (NADP+) activity"/>
    <property type="evidence" value="ECO:0007669"/>
    <property type="project" value="UniProtKB-EC"/>
</dbReference>
<evidence type="ECO:0000256" key="5">
    <source>
        <dbReference type="ARBA" id="ARBA00023002"/>
    </source>
</evidence>
<feature type="domain" description="Malic enzyme N-terminal" evidence="15">
    <location>
        <begin position="168"/>
        <end position="349"/>
    </location>
</feature>
<evidence type="ECO:0000259" key="14">
    <source>
        <dbReference type="SMART" id="SM00919"/>
    </source>
</evidence>
<evidence type="ECO:0000256" key="2">
    <source>
        <dbReference type="ARBA" id="ARBA00008785"/>
    </source>
</evidence>
<feature type="active site" description="Proton donor" evidence="10">
    <location>
        <position position="191"/>
    </location>
</feature>
<organism evidence="16 17">
    <name type="scientific">Actinidia rufa</name>
    <dbReference type="NCBI Taxonomy" id="165716"/>
    <lineage>
        <taxon>Eukaryota</taxon>
        <taxon>Viridiplantae</taxon>
        <taxon>Streptophyta</taxon>
        <taxon>Embryophyta</taxon>
        <taxon>Tracheophyta</taxon>
        <taxon>Spermatophyta</taxon>
        <taxon>Magnoliopsida</taxon>
        <taxon>eudicotyledons</taxon>
        <taxon>Gunneridae</taxon>
        <taxon>Pentapetalae</taxon>
        <taxon>asterids</taxon>
        <taxon>Ericales</taxon>
        <taxon>Actinidiaceae</taxon>
        <taxon>Actinidia</taxon>
    </lineage>
</organism>
<comment type="cofactor">
    <cofactor evidence="1">
        <name>Mn(2+)</name>
        <dbReference type="ChEBI" id="CHEBI:29035"/>
    </cofactor>
</comment>
<evidence type="ECO:0000313" key="17">
    <source>
        <dbReference type="Proteomes" id="UP000585474"/>
    </source>
</evidence>